<gene>
    <name evidence="1" type="ORF">AKAME5_000162900</name>
</gene>
<evidence type="ECO:0000313" key="1">
    <source>
        <dbReference type="EMBL" id="GLD47452.1"/>
    </source>
</evidence>
<dbReference type="AlphaFoldDB" id="A0AAD3M4I8"/>
<accession>A0AAD3M4I8</accession>
<comment type="caution">
    <text evidence="1">The sequence shown here is derived from an EMBL/GenBank/DDBJ whole genome shotgun (WGS) entry which is preliminary data.</text>
</comment>
<sequence length="77" mass="8104">MDAMADARGAVRSCLAEGRCAADGRMACAPAVLGQRRLTEGKQASCWEVSGRRRACSRAADRTARHQAGSALINEGI</sequence>
<proteinExistence type="predicted"/>
<protein>
    <submittedName>
        <fullName evidence="1">Uncharacterized protein</fullName>
    </submittedName>
</protein>
<evidence type="ECO:0000313" key="2">
    <source>
        <dbReference type="Proteomes" id="UP001279410"/>
    </source>
</evidence>
<organism evidence="1 2">
    <name type="scientific">Lates japonicus</name>
    <name type="common">Japanese lates</name>
    <dbReference type="NCBI Taxonomy" id="270547"/>
    <lineage>
        <taxon>Eukaryota</taxon>
        <taxon>Metazoa</taxon>
        <taxon>Chordata</taxon>
        <taxon>Craniata</taxon>
        <taxon>Vertebrata</taxon>
        <taxon>Euteleostomi</taxon>
        <taxon>Actinopterygii</taxon>
        <taxon>Neopterygii</taxon>
        <taxon>Teleostei</taxon>
        <taxon>Neoteleostei</taxon>
        <taxon>Acanthomorphata</taxon>
        <taxon>Carangaria</taxon>
        <taxon>Carangaria incertae sedis</taxon>
        <taxon>Centropomidae</taxon>
        <taxon>Lates</taxon>
    </lineage>
</organism>
<reference evidence="1" key="1">
    <citation type="submission" date="2022-08" db="EMBL/GenBank/DDBJ databases">
        <title>Genome sequencing of akame (Lates japonicus).</title>
        <authorList>
            <person name="Hashiguchi Y."/>
            <person name="Takahashi H."/>
        </authorList>
    </citation>
    <scope>NUCLEOTIDE SEQUENCE</scope>
    <source>
        <strain evidence="1">Kochi</strain>
    </source>
</reference>
<keyword evidence="2" id="KW-1185">Reference proteome</keyword>
<dbReference type="Proteomes" id="UP001279410">
    <property type="component" value="Unassembled WGS sequence"/>
</dbReference>
<dbReference type="EMBL" id="BRZM01000003">
    <property type="protein sequence ID" value="GLD47452.1"/>
    <property type="molecule type" value="Genomic_DNA"/>
</dbReference>
<name>A0AAD3M4I8_LATJO</name>